<proteinExistence type="predicted"/>
<keyword evidence="1" id="KW-0472">Membrane</keyword>
<feature type="transmembrane region" description="Helical" evidence="1">
    <location>
        <begin position="12"/>
        <end position="31"/>
    </location>
</feature>
<feature type="transmembrane region" description="Helical" evidence="1">
    <location>
        <begin position="201"/>
        <end position="222"/>
    </location>
</feature>
<keyword evidence="1" id="KW-0812">Transmembrane</keyword>
<organism evidence="2 3">
    <name type="scientific">Spiroplasma gladiatoris</name>
    <dbReference type="NCBI Taxonomy" id="2143"/>
    <lineage>
        <taxon>Bacteria</taxon>
        <taxon>Bacillati</taxon>
        <taxon>Mycoplasmatota</taxon>
        <taxon>Mollicutes</taxon>
        <taxon>Entomoplasmatales</taxon>
        <taxon>Spiroplasmataceae</taxon>
        <taxon>Spiroplasma</taxon>
    </lineage>
</organism>
<feature type="transmembrane region" description="Helical" evidence="1">
    <location>
        <begin position="113"/>
        <end position="133"/>
    </location>
</feature>
<accession>A0A4V1AQB3</accession>
<dbReference type="OrthoDB" id="388946at2"/>
<evidence type="ECO:0000313" key="3">
    <source>
        <dbReference type="Proteomes" id="UP000294309"/>
    </source>
</evidence>
<reference evidence="2 3" key="1">
    <citation type="submission" date="2019-03" db="EMBL/GenBank/DDBJ databases">
        <title>Complete genome sequence of Spiroplasma gladiatoris TG-1 (DSM 22552).</title>
        <authorList>
            <person name="Lin Y.-C."/>
            <person name="Chou L."/>
            <person name="Kuo C.-H."/>
        </authorList>
    </citation>
    <scope>NUCLEOTIDE SEQUENCE [LARGE SCALE GENOMIC DNA]</scope>
    <source>
        <strain evidence="2 3">TG-1</strain>
    </source>
</reference>
<keyword evidence="3" id="KW-1185">Reference proteome</keyword>
<dbReference type="EMBL" id="CP038013">
    <property type="protein sequence ID" value="QBQ07899.1"/>
    <property type="molecule type" value="Genomic_DNA"/>
</dbReference>
<sequence length="223" mass="26263">MWFSEKTIITDILSAIGMILIVITPLYFSTVHRRVLNIRLHTKVDGEKLFEKLKYDLKVPRITGIDKVRLYRDVHYAKTIFKGAMEYNSRDLVWYFNELHAKKFIKSIIFKKATIHFFIMIITLLIIGGGSYLDIFHWLFEQKTMEKDSGITSIWVLLIFAFMLCGLNKFLEFIKIKRVVNDEIRQINLAKKQKVWKDYKIVFFGSFGPGVVGFLFIMINLAF</sequence>
<gene>
    <name evidence="2" type="ORF">SGLAD_v1c07000</name>
</gene>
<dbReference type="Proteomes" id="UP000294309">
    <property type="component" value="Chromosome"/>
</dbReference>
<feature type="transmembrane region" description="Helical" evidence="1">
    <location>
        <begin position="153"/>
        <end position="171"/>
    </location>
</feature>
<protein>
    <submittedName>
        <fullName evidence="2">Uncharacterized protein</fullName>
    </submittedName>
</protein>
<evidence type="ECO:0000256" key="1">
    <source>
        <dbReference type="SAM" id="Phobius"/>
    </source>
</evidence>
<name>A0A4V1AQB3_9MOLU</name>
<dbReference type="KEGG" id="sgq:SGLAD_v1c07000"/>
<keyword evidence="1" id="KW-1133">Transmembrane helix</keyword>
<dbReference type="AlphaFoldDB" id="A0A4V1AQB3"/>
<evidence type="ECO:0000313" key="2">
    <source>
        <dbReference type="EMBL" id="QBQ07899.1"/>
    </source>
</evidence>
<dbReference type="RefSeq" id="WP_134297678.1">
    <property type="nucleotide sequence ID" value="NZ_CP038013.1"/>
</dbReference>